<feature type="domain" description="G" evidence="5">
    <location>
        <begin position="119"/>
        <end position="194"/>
    </location>
</feature>
<dbReference type="SUPFAM" id="SSF52540">
    <property type="entry name" value="P-loop containing nucleoside triphosphate hydrolases"/>
    <property type="match status" value="1"/>
</dbReference>
<dbReference type="Gene3D" id="3.40.50.300">
    <property type="entry name" value="P-loop containing nucleotide triphosphate hydrolases"/>
    <property type="match status" value="1"/>
</dbReference>
<evidence type="ECO:0000256" key="3">
    <source>
        <dbReference type="PIRNR" id="PIRNR006230"/>
    </source>
</evidence>
<dbReference type="GO" id="GO:0005743">
    <property type="term" value="C:mitochondrial inner membrane"/>
    <property type="evidence" value="ECO:0007669"/>
    <property type="project" value="UniProtKB-SubCell"/>
</dbReference>
<dbReference type="CDD" id="cd01856">
    <property type="entry name" value="YlqF"/>
    <property type="match status" value="1"/>
</dbReference>
<dbReference type="GO" id="GO:0005525">
    <property type="term" value="F:GTP binding"/>
    <property type="evidence" value="ECO:0007669"/>
    <property type="project" value="UniProtKB-KW"/>
</dbReference>
<accession>A0A1R2BMH0</accession>
<dbReference type="OrthoDB" id="269151at2759"/>
<keyword evidence="3" id="KW-0496">Mitochondrion</keyword>
<dbReference type="InterPro" id="IPR027417">
    <property type="entry name" value="P-loop_NTPase"/>
</dbReference>
<dbReference type="GO" id="GO:0003924">
    <property type="term" value="F:GTPase activity"/>
    <property type="evidence" value="ECO:0007669"/>
    <property type="project" value="TreeGrafter"/>
</dbReference>
<keyword evidence="2 3" id="KW-0342">GTP-binding</keyword>
<dbReference type="PANTHER" id="PTHR45782">
    <property type="entry name" value="MITOCHONDRIAL RIBOSOME-ASSOCIATED GTPASE 1"/>
    <property type="match status" value="1"/>
</dbReference>
<dbReference type="GO" id="GO:0032543">
    <property type="term" value="P:mitochondrial translation"/>
    <property type="evidence" value="ECO:0007669"/>
    <property type="project" value="TreeGrafter"/>
</dbReference>
<evidence type="ECO:0000313" key="6">
    <source>
        <dbReference type="EMBL" id="OMJ77924.1"/>
    </source>
</evidence>
<protein>
    <recommendedName>
        <fullName evidence="3">Mitochondrial GTPase 1</fullName>
    </recommendedName>
</protein>
<dbReference type="Proteomes" id="UP000187209">
    <property type="component" value="Unassembled WGS sequence"/>
</dbReference>
<feature type="binding site" evidence="4">
    <location>
        <begin position="125"/>
        <end position="130"/>
    </location>
    <ligand>
        <name>GTP</name>
        <dbReference type="ChEBI" id="CHEBI:37565"/>
    </ligand>
</feature>
<comment type="subcellular location">
    <subcellularLocation>
        <location evidence="3">Mitochondrion inner membrane</location>
        <topology evidence="3">Peripheral membrane protein</topology>
    </subcellularLocation>
</comment>
<evidence type="ECO:0000256" key="4">
    <source>
        <dbReference type="PIRSR" id="PIRSR006230-1"/>
    </source>
</evidence>
<organism evidence="6 7">
    <name type="scientific">Stentor coeruleus</name>
    <dbReference type="NCBI Taxonomy" id="5963"/>
    <lineage>
        <taxon>Eukaryota</taxon>
        <taxon>Sar</taxon>
        <taxon>Alveolata</taxon>
        <taxon>Ciliophora</taxon>
        <taxon>Postciliodesmatophora</taxon>
        <taxon>Heterotrichea</taxon>
        <taxon>Heterotrichida</taxon>
        <taxon>Stentoridae</taxon>
        <taxon>Stentor</taxon>
    </lineage>
</organism>
<dbReference type="AlphaFoldDB" id="A0A1R2BMH0"/>
<evidence type="ECO:0000256" key="2">
    <source>
        <dbReference type="ARBA" id="ARBA00023134"/>
    </source>
</evidence>
<comment type="caution">
    <text evidence="6">The sequence shown here is derived from an EMBL/GenBank/DDBJ whole genome shotgun (WGS) entry which is preliminary data.</text>
</comment>
<name>A0A1R2BMH0_9CILI</name>
<dbReference type="InterPro" id="IPR023179">
    <property type="entry name" value="GTP-bd_ortho_bundle_sf"/>
</dbReference>
<dbReference type="InterPro" id="IPR016478">
    <property type="entry name" value="GTPase_MTG1"/>
</dbReference>
<dbReference type="InterPro" id="IPR006073">
    <property type="entry name" value="GTP-bd"/>
</dbReference>
<evidence type="ECO:0000313" key="7">
    <source>
        <dbReference type="Proteomes" id="UP000187209"/>
    </source>
</evidence>
<dbReference type="PIRSF" id="PIRSF006230">
    <property type="entry name" value="MG442"/>
    <property type="match status" value="1"/>
</dbReference>
<sequence>MRTYFPCPSINWYPGHMYKATKNISKKLHQVDIFLEVRDARAPLSSGNNLPINKTKIIILNKIDLCSVAYTQKLMEKMKQSGEHIIMYSATTNQNINTLLKLIKEIAPAKFQTVGSWMMIGGVPNVGKSSIINSFRAHSRGFTNKNPAKIGPEPCVTKSISGFKVSMNPIIYLVDTPGIMMPKLENNEQAMKLALIGAIKDEIVGVDVIADYMLFCYNKIGNFNYVEKLKLKEPVDTLNDLMAILKPRYNWDELSIAKNVLKMFREGKFGRITLDKQSQLAD</sequence>
<evidence type="ECO:0000259" key="5">
    <source>
        <dbReference type="Pfam" id="PF01926"/>
    </source>
</evidence>
<proteinExistence type="inferred from homology"/>
<comment type="similarity">
    <text evidence="3">Belongs to the TRAFAC class YlqF/YawG GTPase family. MTG1 subfamily.</text>
</comment>
<evidence type="ECO:0000256" key="1">
    <source>
        <dbReference type="ARBA" id="ARBA00022741"/>
    </source>
</evidence>
<keyword evidence="7" id="KW-1185">Reference proteome</keyword>
<dbReference type="Gene3D" id="1.10.1580.10">
    <property type="match status" value="1"/>
</dbReference>
<feature type="binding site" evidence="4">
    <location>
        <position position="178"/>
    </location>
    <ligand>
        <name>GTP</name>
        <dbReference type="ChEBI" id="CHEBI:37565"/>
    </ligand>
</feature>
<reference evidence="6 7" key="1">
    <citation type="submission" date="2016-11" db="EMBL/GenBank/DDBJ databases">
        <title>The macronuclear genome of Stentor coeruleus: a giant cell with tiny introns.</title>
        <authorList>
            <person name="Slabodnick M."/>
            <person name="Ruby J.G."/>
            <person name="Reiff S.B."/>
            <person name="Swart E.C."/>
            <person name="Gosai S."/>
            <person name="Prabakaran S."/>
            <person name="Witkowska E."/>
            <person name="Larue G.E."/>
            <person name="Fisher S."/>
            <person name="Freeman R.M."/>
            <person name="Gunawardena J."/>
            <person name="Chu W."/>
            <person name="Stover N.A."/>
            <person name="Gregory B.D."/>
            <person name="Nowacki M."/>
            <person name="Derisi J."/>
            <person name="Roy S.W."/>
            <person name="Marshall W.F."/>
            <person name="Sood P."/>
        </authorList>
    </citation>
    <scope>NUCLEOTIDE SEQUENCE [LARGE SCALE GENOMIC DNA]</scope>
    <source>
        <strain evidence="6">WM001</strain>
    </source>
</reference>
<dbReference type="PANTHER" id="PTHR45782:SF4">
    <property type="entry name" value="MITOCHONDRIAL RIBOSOME-ASSOCIATED GTPASE 1"/>
    <property type="match status" value="1"/>
</dbReference>
<gene>
    <name evidence="6" type="ORF">SteCoe_22401</name>
</gene>
<dbReference type="Pfam" id="PF01926">
    <property type="entry name" value="MMR_HSR1"/>
    <property type="match status" value="1"/>
</dbReference>
<keyword evidence="1 3" id="KW-0547">Nucleotide-binding</keyword>
<feature type="binding site" evidence="4">
    <location>
        <begin position="61"/>
        <end position="64"/>
    </location>
    <ligand>
        <name>GTP</name>
        <dbReference type="ChEBI" id="CHEBI:37565"/>
    </ligand>
</feature>
<dbReference type="EMBL" id="MPUH01000549">
    <property type="protein sequence ID" value="OMJ77924.1"/>
    <property type="molecule type" value="Genomic_DNA"/>
</dbReference>